<evidence type="ECO:0000313" key="11">
    <source>
        <dbReference type="EMBL" id="QRV39278.1"/>
    </source>
</evidence>
<keyword evidence="5 8" id="KW-0472">Membrane</keyword>
<evidence type="ECO:0000313" key="10">
    <source>
        <dbReference type="EMBL" id="QRV38460.1"/>
    </source>
</evidence>
<organism evidence="10 13">
    <name type="scientific">Streptomyces californicus</name>
    <dbReference type="NCBI Taxonomy" id="67351"/>
    <lineage>
        <taxon>Bacteria</taxon>
        <taxon>Bacillati</taxon>
        <taxon>Actinomycetota</taxon>
        <taxon>Actinomycetes</taxon>
        <taxon>Kitasatosporales</taxon>
        <taxon>Streptomycetaceae</taxon>
        <taxon>Streptomyces</taxon>
    </lineage>
</organism>
<keyword evidence="3 8" id="KW-0812">Transmembrane</keyword>
<feature type="transmembrane region" description="Helical" evidence="8">
    <location>
        <begin position="271"/>
        <end position="295"/>
    </location>
</feature>
<dbReference type="RefSeq" id="WP_050494078.1">
    <property type="nucleotide sequence ID" value="NZ_CP070242.1"/>
</dbReference>
<accession>A0ABD7D6Z0</accession>
<evidence type="ECO:0000256" key="6">
    <source>
        <dbReference type="ARBA" id="ARBA00034125"/>
    </source>
</evidence>
<dbReference type="PANTHER" id="PTHR34390">
    <property type="entry name" value="UPF0442 PROTEIN YJJB-RELATED"/>
    <property type="match status" value="1"/>
</dbReference>
<dbReference type="EMBL" id="CP070249">
    <property type="protein sequence ID" value="QRV39278.1"/>
    <property type="molecule type" value="Genomic_DNA"/>
</dbReference>
<evidence type="ECO:0000259" key="9">
    <source>
        <dbReference type="Pfam" id="PF06738"/>
    </source>
</evidence>
<evidence type="ECO:0000313" key="12">
    <source>
        <dbReference type="Proteomes" id="UP000598054"/>
    </source>
</evidence>
<feature type="transmembrane region" description="Helical" evidence="8">
    <location>
        <begin position="242"/>
        <end position="259"/>
    </location>
</feature>
<feature type="domain" description="Threonine/serine exporter-like N-terminal" evidence="9">
    <location>
        <begin position="53"/>
        <end position="292"/>
    </location>
</feature>
<proteinExistence type="inferred from homology"/>
<comment type="similarity">
    <text evidence="6">Belongs to the ThrE exporter (TC 2.A.79) family.</text>
</comment>
<feature type="region of interest" description="Disordered" evidence="7">
    <location>
        <begin position="440"/>
        <end position="459"/>
    </location>
</feature>
<keyword evidence="12" id="KW-1185">Reference proteome</keyword>
<evidence type="ECO:0000256" key="3">
    <source>
        <dbReference type="ARBA" id="ARBA00022692"/>
    </source>
</evidence>
<evidence type="ECO:0000256" key="2">
    <source>
        <dbReference type="ARBA" id="ARBA00022475"/>
    </source>
</evidence>
<dbReference type="InterPro" id="IPR050539">
    <property type="entry name" value="ThrE_Dicarb/AminoAcid_Exp"/>
</dbReference>
<keyword evidence="4 8" id="KW-1133">Transmembrane helix</keyword>
<dbReference type="GO" id="GO:0005886">
    <property type="term" value="C:plasma membrane"/>
    <property type="evidence" value="ECO:0007669"/>
    <property type="project" value="UniProtKB-SubCell"/>
</dbReference>
<dbReference type="EMBL" id="CP070245">
    <property type="protein sequence ID" value="QRV38460.1"/>
    <property type="molecule type" value="Genomic_DNA"/>
</dbReference>
<dbReference type="AlphaFoldDB" id="A0ABD7D6Z0"/>
<dbReference type="Proteomes" id="UP000598054">
    <property type="component" value="Chromosome"/>
</dbReference>
<evidence type="ECO:0000313" key="13">
    <source>
        <dbReference type="Proteomes" id="UP000623926"/>
    </source>
</evidence>
<gene>
    <name evidence="11" type="ORF">I6J41_00060</name>
    <name evidence="10" type="ORF">I6J42_33525</name>
</gene>
<dbReference type="InterPro" id="IPR010619">
    <property type="entry name" value="ThrE-like_N"/>
</dbReference>
<dbReference type="PANTHER" id="PTHR34390:SF2">
    <property type="entry name" value="SUCCINATE TRANSPORTER SUBUNIT YJJP-RELATED"/>
    <property type="match status" value="1"/>
</dbReference>
<dbReference type="Pfam" id="PF06738">
    <property type="entry name" value="ThrE"/>
    <property type="match status" value="1"/>
</dbReference>
<feature type="transmembrane region" description="Helical" evidence="8">
    <location>
        <begin position="210"/>
        <end position="230"/>
    </location>
</feature>
<protein>
    <submittedName>
        <fullName evidence="10">Threonine/serine exporter family protein</fullName>
    </submittedName>
</protein>
<reference evidence="12 13" key="1">
    <citation type="submission" date="2021-02" db="EMBL/GenBank/DDBJ databases">
        <title>FDA dAtabase for Regulatory Grade micrObial Sequences (FDA-ARGOS): Supporting development and validation of Infectious Disease Dx tests.</title>
        <authorList>
            <person name="Sproer C."/>
            <person name="Gronow S."/>
            <person name="Severitt S."/>
            <person name="Schroder I."/>
            <person name="Tallon L."/>
            <person name="Sadzewicz L."/>
            <person name="Zhao X."/>
            <person name="Boylan J."/>
            <person name="Ott S."/>
            <person name="Bowen H."/>
            <person name="Vavikolanu K."/>
            <person name="Mehta A."/>
            <person name="Aluvathingal J."/>
            <person name="Nadendla S."/>
            <person name="Lowell S."/>
            <person name="Myers T."/>
            <person name="Yan Y."/>
            <person name="Sichtig H."/>
        </authorList>
    </citation>
    <scope>NUCLEOTIDE SEQUENCE [LARGE SCALE GENOMIC DNA]</scope>
    <source>
        <strain evidence="11 12">FDAARGOS_1211</strain>
        <strain evidence="10 13">FDAARGOS_1212</strain>
    </source>
</reference>
<evidence type="ECO:0000256" key="5">
    <source>
        <dbReference type="ARBA" id="ARBA00023136"/>
    </source>
</evidence>
<feature type="transmembrane region" description="Helical" evidence="8">
    <location>
        <begin position="349"/>
        <end position="368"/>
    </location>
</feature>
<name>A0ABD7D6Z0_9ACTN</name>
<evidence type="ECO:0000256" key="4">
    <source>
        <dbReference type="ARBA" id="ARBA00022989"/>
    </source>
</evidence>
<dbReference type="Proteomes" id="UP000623926">
    <property type="component" value="Chromosome"/>
</dbReference>
<evidence type="ECO:0000256" key="8">
    <source>
        <dbReference type="SAM" id="Phobius"/>
    </source>
</evidence>
<evidence type="ECO:0000256" key="1">
    <source>
        <dbReference type="ARBA" id="ARBA00004651"/>
    </source>
</evidence>
<comment type="subcellular location">
    <subcellularLocation>
        <location evidence="1">Cell membrane</location>
        <topology evidence="1">Multi-pass membrane protein</topology>
    </subcellularLocation>
</comment>
<dbReference type="GeneID" id="63977875"/>
<evidence type="ECO:0000256" key="7">
    <source>
        <dbReference type="SAM" id="MobiDB-lite"/>
    </source>
</evidence>
<feature type="transmembrane region" description="Helical" evidence="8">
    <location>
        <begin position="307"/>
        <end position="329"/>
    </location>
</feature>
<keyword evidence="2" id="KW-1003">Cell membrane</keyword>
<sequence length="583" mass="61826">MPRPPHPAPHPAGEHDATSTALAKLLRGTPYEHISFPAARVVPRTEAQSILALAAQVGRALFRAGAETQHIEAAVLAVAAAQGMREVTADINARIITLQYISQGYDPLALMEVIGSEETRNLRHLAQLDLLVLDIAAGHHTPDQARQALDRAENSPAPSWWQSQAGGALLSSMLCLLAAGTLRAALIPPVLFLVAAAVERALAVTRLAGFFVTAARVAVLVALVTALVGLGIYSHSEAASTLAGNLILVLPLFAIVSLAEDMISGYRAMAAARAISLLSFFTALATGFALVAFMLRNTESDARSTTLLALPVAVSLLTGAVGALGNTFYMGGTWRFVPPACALDSQLPVFLATGLATWAMGFATAHLARRTPHSSGRRELACSIHCLVVHTECLSRTAAHDHPQRLQQHAFNLSSQAPTPCGPEDIPRNRRRTDALLPGIHPRQARSGSSFNLKNDIPGPRPRHHQVFITVKVLEPTDSPFPPSTVAAIGVLPAQEVTPVRQIPAVLQPGQRSRNVAGTRGDPRTCRWEAAIPVLPGLDRPEVGVSPGPLRGLSRLRSNRLSLSSLTRGNSRSALKSLSDGPS</sequence>